<dbReference type="VEuPathDB" id="FungiDB:ASPTUDRAFT_56466"/>
<dbReference type="STRING" id="767770.A0A1L9N625"/>
<dbReference type="OrthoDB" id="1658288at2759"/>
<dbReference type="Gene3D" id="3.40.50.300">
    <property type="entry name" value="P-loop containing nucleotide triphosphate hydrolases"/>
    <property type="match status" value="1"/>
</dbReference>
<dbReference type="Gene3D" id="1.25.40.10">
    <property type="entry name" value="Tetratricopeptide repeat domain"/>
    <property type="match status" value="2"/>
</dbReference>
<evidence type="ECO:0000313" key="4">
    <source>
        <dbReference type="Proteomes" id="UP000184304"/>
    </source>
</evidence>
<dbReference type="Gene3D" id="3.40.50.1580">
    <property type="entry name" value="Nucleoside phosphorylase domain"/>
    <property type="match status" value="1"/>
</dbReference>
<dbReference type="GO" id="GO:0009116">
    <property type="term" value="P:nucleoside metabolic process"/>
    <property type="evidence" value="ECO:0007669"/>
    <property type="project" value="InterPro"/>
</dbReference>
<evidence type="ECO:0000259" key="2">
    <source>
        <dbReference type="Pfam" id="PF01048"/>
    </source>
</evidence>
<dbReference type="OMA" id="IFWISGE"/>
<feature type="domain" description="Nucleoside phosphorylase" evidence="2">
    <location>
        <begin position="89"/>
        <end position="250"/>
    </location>
</feature>
<dbReference type="PROSITE" id="PS50005">
    <property type="entry name" value="TPR"/>
    <property type="match status" value="1"/>
</dbReference>
<dbReference type="InterPro" id="IPR019734">
    <property type="entry name" value="TPR_rpt"/>
</dbReference>
<dbReference type="SUPFAM" id="SSF52540">
    <property type="entry name" value="P-loop containing nucleoside triphosphate hydrolases"/>
    <property type="match status" value="1"/>
</dbReference>
<feature type="repeat" description="TPR" evidence="1">
    <location>
        <begin position="731"/>
        <end position="764"/>
    </location>
</feature>
<dbReference type="InterPro" id="IPR053137">
    <property type="entry name" value="NLR-like"/>
</dbReference>
<dbReference type="PRINTS" id="PR00364">
    <property type="entry name" value="DISEASERSIST"/>
</dbReference>
<evidence type="ECO:0000256" key="1">
    <source>
        <dbReference type="PROSITE-ProRule" id="PRU00339"/>
    </source>
</evidence>
<dbReference type="GO" id="GO:0003824">
    <property type="term" value="F:catalytic activity"/>
    <property type="evidence" value="ECO:0007669"/>
    <property type="project" value="InterPro"/>
</dbReference>
<sequence length="997" mass="113013">MPSDTLLEDCTIVWLCPLEVELRAAIVMLDEISEDVPPRIRGQNVVYTVGDIGPHKVAVVGYYQEQGLAVSGSMVAEVVRDLPNLQLGLLVGIAGGIPSPGSDMRLGDVAVAVPEGDRPGVVGYDLGKAVEDDGYELKHWQNSTHPLLRSVINLLRARNGLRFRRHLQVLDTLSEFRRPEPGDIDTTDAHPKVHYGTILSGNTVVKSRAKRERLRSLYGGIAVEMEAAGMMTRLPVAVIRGISDFADSTKNNAWQPYSAIVAAAYAKEVLLCLPPEHRQSLRRMSGRTLPEKWVFVGRQEEMALLEKELGFSAQSPIQRSVVCLWGLTGCGKSQLAARFLPAREIFWISGESQERFEQSVISMLKSGSVENPSFSGRFDMTAEKRRDLVDLFFAELDRMTDARWLLVIDGVNEASSSSNGFPFYDIHSYIRGLHRGHVLLTSRRRDVVEKYYLGREVRGLDDNDALSLLQLQVHPQLMEGAADLVSMVRGLPLTLRLAMSVISRYRLSVREYLEMWKGHNEACEVLGPDQTLYRSMNLSFEELENVDPTAAKVLTLFSFLHNRDVWYEICLDATGHIYPQWLQELARQKTPFRRFYPLLADLSFIEMKLTSKGNRLWEIHPAIQVIARQRAKASEKEYISCVIFLVAAKVPRSFETDAWETMRRLMPHVELCWSYITGGKWGPNTNLTELEKLGHVFRNFGKYVEASLIYRMIVHGLSLQDPTSDNNVFLADVLTNLGLVYTSQQKLNPALDAFDKSFQLMSEHNLLTPNASMSILYNKAVVYMMIDRLDEAEMLLRNAAAHFSEASQSDDTLMRTQRNNLYLRILNDMGEVLLRKGSASESLEVFQRICSNYKDCQDNCHPARVSVKLNMGRALTRLGKYAEARELLENVISIYTEWWGRRHPETMRVINELAWSFMEEIQNKRTNGGDWNSLTGKAEELWNEALIFYRNYHGDESDVVHFIGTNLESVYSLRQAAWNLEFDVAMLGSSGNYLVTE</sequence>
<dbReference type="Pfam" id="PF13374">
    <property type="entry name" value="TPR_10"/>
    <property type="match status" value="1"/>
</dbReference>
<dbReference type="AlphaFoldDB" id="A0A1L9N625"/>
<dbReference type="SMART" id="SM00028">
    <property type="entry name" value="TPR"/>
    <property type="match status" value="4"/>
</dbReference>
<evidence type="ECO:0000313" key="3">
    <source>
        <dbReference type="EMBL" id="OJI84574.1"/>
    </source>
</evidence>
<keyword evidence="1" id="KW-0802">TPR repeat</keyword>
<dbReference type="InterPro" id="IPR000845">
    <property type="entry name" value="Nucleoside_phosphorylase_d"/>
</dbReference>
<dbReference type="InterPro" id="IPR027417">
    <property type="entry name" value="P-loop_NTPase"/>
</dbReference>
<dbReference type="InterPro" id="IPR011990">
    <property type="entry name" value="TPR-like_helical_dom_sf"/>
</dbReference>
<proteinExistence type="predicted"/>
<organism evidence="3 4">
    <name type="scientific">Aspergillus tubingensis (strain CBS 134.48)</name>
    <dbReference type="NCBI Taxonomy" id="767770"/>
    <lineage>
        <taxon>Eukaryota</taxon>
        <taxon>Fungi</taxon>
        <taxon>Dikarya</taxon>
        <taxon>Ascomycota</taxon>
        <taxon>Pezizomycotina</taxon>
        <taxon>Eurotiomycetes</taxon>
        <taxon>Eurotiomycetidae</taxon>
        <taxon>Eurotiales</taxon>
        <taxon>Aspergillaceae</taxon>
        <taxon>Aspergillus</taxon>
        <taxon>Aspergillus subgen. Circumdati</taxon>
    </lineage>
</organism>
<dbReference type="Pfam" id="PF01048">
    <property type="entry name" value="PNP_UDP_1"/>
    <property type="match status" value="1"/>
</dbReference>
<reference evidence="4" key="1">
    <citation type="journal article" date="2017" name="Genome Biol.">
        <title>Comparative genomics reveals high biological diversity and specific adaptations in the industrially and medically important fungal genus Aspergillus.</title>
        <authorList>
            <person name="de Vries R.P."/>
            <person name="Riley R."/>
            <person name="Wiebenga A."/>
            <person name="Aguilar-Osorio G."/>
            <person name="Amillis S."/>
            <person name="Uchima C.A."/>
            <person name="Anderluh G."/>
            <person name="Asadollahi M."/>
            <person name="Askin M."/>
            <person name="Barry K."/>
            <person name="Battaglia E."/>
            <person name="Bayram O."/>
            <person name="Benocci T."/>
            <person name="Braus-Stromeyer S.A."/>
            <person name="Caldana C."/>
            <person name="Canovas D."/>
            <person name="Cerqueira G.C."/>
            <person name="Chen F."/>
            <person name="Chen W."/>
            <person name="Choi C."/>
            <person name="Clum A."/>
            <person name="Dos Santos R.A."/>
            <person name="Damasio A.R."/>
            <person name="Diallinas G."/>
            <person name="Emri T."/>
            <person name="Fekete E."/>
            <person name="Flipphi M."/>
            <person name="Freyberg S."/>
            <person name="Gallo A."/>
            <person name="Gournas C."/>
            <person name="Habgood R."/>
            <person name="Hainaut M."/>
            <person name="Harispe M.L."/>
            <person name="Henrissat B."/>
            <person name="Hilden K.S."/>
            <person name="Hope R."/>
            <person name="Hossain A."/>
            <person name="Karabika E."/>
            <person name="Karaffa L."/>
            <person name="Karanyi Z."/>
            <person name="Krasevec N."/>
            <person name="Kuo A."/>
            <person name="Kusch H."/>
            <person name="LaButti K."/>
            <person name="Lagendijk E.L."/>
            <person name="Lapidus A."/>
            <person name="Levasseur A."/>
            <person name="Lindquist E."/>
            <person name="Lipzen A."/>
            <person name="Logrieco A.F."/>
            <person name="MacCabe A."/>
            <person name="Maekelae M.R."/>
            <person name="Malavazi I."/>
            <person name="Melin P."/>
            <person name="Meyer V."/>
            <person name="Mielnichuk N."/>
            <person name="Miskei M."/>
            <person name="Molnar A.P."/>
            <person name="Mule G."/>
            <person name="Ngan C.Y."/>
            <person name="Orejas M."/>
            <person name="Orosz E."/>
            <person name="Ouedraogo J.P."/>
            <person name="Overkamp K.M."/>
            <person name="Park H.-S."/>
            <person name="Perrone G."/>
            <person name="Piumi F."/>
            <person name="Punt P.J."/>
            <person name="Ram A.F."/>
            <person name="Ramon A."/>
            <person name="Rauscher S."/>
            <person name="Record E."/>
            <person name="Riano-Pachon D.M."/>
            <person name="Robert V."/>
            <person name="Roehrig J."/>
            <person name="Ruller R."/>
            <person name="Salamov A."/>
            <person name="Salih N.S."/>
            <person name="Samson R.A."/>
            <person name="Sandor E."/>
            <person name="Sanguinetti M."/>
            <person name="Schuetze T."/>
            <person name="Sepcic K."/>
            <person name="Shelest E."/>
            <person name="Sherlock G."/>
            <person name="Sophianopoulou V."/>
            <person name="Squina F.M."/>
            <person name="Sun H."/>
            <person name="Susca A."/>
            <person name="Todd R.B."/>
            <person name="Tsang A."/>
            <person name="Unkles S.E."/>
            <person name="van de Wiele N."/>
            <person name="van Rossen-Uffink D."/>
            <person name="Oliveira J.V."/>
            <person name="Vesth T.C."/>
            <person name="Visser J."/>
            <person name="Yu J.-H."/>
            <person name="Zhou M."/>
            <person name="Andersen M.R."/>
            <person name="Archer D.B."/>
            <person name="Baker S.E."/>
            <person name="Benoit I."/>
            <person name="Brakhage A.A."/>
            <person name="Braus G.H."/>
            <person name="Fischer R."/>
            <person name="Frisvad J.C."/>
            <person name="Goldman G.H."/>
            <person name="Houbraken J."/>
            <person name="Oakley B."/>
            <person name="Pocsi I."/>
            <person name="Scazzocchio C."/>
            <person name="Seiboth B."/>
            <person name="vanKuyk P.A."/>
            <person name="Wortman J."/>
            <person name="Dyer P.S."/>
            <person name="Grigoriev I.V."/>
        </authorList>
    </citation>
    <scope>NUCLEOTIDE SEQUENCE [LARGE SCALE GENOMIC DNA]</scope>
    <source>
        <strain evidence="4">CBS 134.48</strain>
    </source>
</reference>
<keyword evidence="4" id="KW-1185">Reference proteome</keyword>
<dbReference type="InterPro" id="IPR035994">
    <property type="entry name" value="Nucleoside_phosphorylase_sf"/>
</dbReference>
<dbReference type="SUPFAM" id="SSF48452">
    <property type="entry name" value="TPR-like"/>
    <property type="match status" value="1"/>
</dbReference>
<gene>
    <name evidence="3" type="ORF">ASPTUDRAFT_56466</name>
</gene>
<dbReference type="SUPFAM" id="SSF53167">
    <property type="entry name" value="Purine and uridine phosphorylases"/>
    <property type="match status" value="1"/>
</dbReference>
<dbReference type="Proteomes" id="UP000184304">
    <property type="component" value="Unassembled WGS sequence"/>
</dbReference>
<accession>A0A1L9N625</accession>
<protein>
    <recommendedName>
        <fullName evidence="2">Nucleoside phosphorylase domain-containing protein</fullName>
    </recommendedName>
</protein>
<name>A0A1L9N625_ASPTC</name>
<dbReference type="EMBL" id="KV878203">
    <property type="protein sequence ID" value="OJI84574.1"/>
    <property type="molecule type" value="Genomic_DNA"/>
</dbReference>
<dbReference type="PANTHER" id="PTHR46082:SF11">
    <property type="entry name" value="AAA+ ATPASE DOMAIN-CONTAINING PROTEIN-RELATED"/>
    <property type="match status" value="1"/>
</dbReference>
<dbReference type="PANTHER" id="PTHR46082">
    <property type="entry name" value="ATP/GTP-BINDING PROTEIN-RELATED"/>
    <property type="match status" value="1"/>
</dbReference>